<dbReference type="OrthoDB" id="9813301at2"/>
<protein>
    <submittedName>
        <fullName evidence="2">VanW like protein</fullName>
    </submittedName>
</protein>
<proteinExistence type="predicted"/>
<gene>
    <name evidence="2" type="ORF">B0I29_116170</name>
</gene>
<keyword evidence="3" id="KW-1185">Reference proteome</keyword>
<dbReference type="InterPro" id="IPR052913">
    <property type="entry name" value="Glycopeptide_resist_protein"/>
</dbReference>
<dbReference type="EMBL" id="QLMJ01000016">
    <property type="protein sequence ID" value="RAK30511.1"/>
    <property type="molecule type" value="Genomic_DNA"/>
</dbReference>
<dbReference type="InterPro" id="IPR007391">
    <property type="entry name" value="Vancomycin_resist_VanW"/>
</dbReference>
<name>A0A327Z4F7_9ACTN</name>
<evidence type="ECO:0000313" key="3">
    <source>
        <dbReference type="Proteomes" id="UP000249341"/>
    </source>
</evidence>
<reference evidence="2 3" key="1">
    <citation type="submission" date="2018-06" db="EMBL/GenBank/DDBJ databases">
        <title>Genomic Encyclopedia of Type Strains, Phase III (KMG-III): the genomes of soil and plant-associated and newly described type strains.</title>
        <authorList>
            <person name="Whitman W."/>
        </authorList>
    </citation>
    <scope>NUCLEOTIDE SEQUENCE [LARGE SCALE GENOMIC DNA]</scope>
    <source>
        <strain evidence="2 3">CGMCC 4.7090</strain>
    </source>
</reference>
<accession>A0A327Z4F7</accession>
<dbReference type="RefSeq" id="WP_111652561.1">
    <property type="nucleotide sequence ID" value="NZ_JACHWI010000007.1"/>
</dbReference>
<feature type="signal peptide" evidence="1">
    <location>
        <begin position="1"/>
        <end position="20"/>
    </location>
</feature>
<dbReference type="PANTHER" id="PTHR35788">
    <property type="entry name" value="EXPORTED PROTEIN-RELATED"/>
    <property type="match status" value="1"/>
</dbReference>
<dbReference type="Pfam" id="PF04294">
    <property type="entry name" value="VanW"/>
    <property type="match status" value="1"/>
</dbReference>
<dbReference type="AlphaFoldDB" id="A0A327Z4F7"/>
<dbReference type="PANTHER" id="PTHR35788:SF1">
    <property type="entry name" value="EXPORTED PROTEIN"/>
    <property type="match status" value="1"/>
</dbReference>
<feature type="chain" id="PRO_5039677629" evidence="1">
    <location>
        <begin position="21"/>
        <end position="412"/>
    </location>
</feature>
<sequence>MIKPKVIVPAALLLAGIAAAAVLVRPSAAVPSQTFVAGVAVGGLGDAALRAALDGPVRRQVERPVRVRVGKTHIEVRPDTLGIRFDADATRRALERSWLRWPTSKRRDVTPVVTVDATVTRAELDERLRDFQRPARNRSVVLAAPEVVLDGKQDLSYTASQRGVTVDEGAAGQAVDTAAAADLLTTAVRAGHTTVQLPVTRVAPGDDTPKLAGVDQLIGTFTTYHPCCAPRVTNIHRIARLIDGTVVAPGATFSLNDAAGERTAANGFVAAPAIVDGELEDQLGGGVSQFSTTLFNATWFAGLDLRRHQPHSLYISRYPPGREATLDWRSIDQVFVNNTEAPIVIRARTTDTSVTVGLYGHTGDRVVDSVTGPRQAQAGDSGGFSVRVQRTIHQDGASAGTDTLRWTYRGLD</sequence>
<organism evidence="2 3">
    <name type="scientific">Actinoplanes lutulentus</name>
    <dbReference type="NCBI Taxonomy" id="1287878"/>
    <lineage>
        <taxon>Bacteria</taxon>
        <taxon>Bacillati</taxon>
        <taxon>Actinomycetota</taxon>
        <taxon>Actinomycetes</taxon>
        <taxon>Micromonosporales</taxon>
        <taxon>Micromonosporaceae</taxon>
        <taxon>Actinoplanes</taxon>
    </lineage>
</organism>
<evidence type="ECO:0000313" key="2">
    <source>
        <dbReference type="EMBL" id="RAK30511.1"/>
    </source>
</evidence>
<keyword evidence="1" id="KW-0732">Signal</keyword>
<evidence type="ECO:0000256" key="1">
    <source>
        <dbReference type="SAM" id="SignalP"/>
    </source>
</evidence>
<comment type="caution">
    <text evidence="2">The sequence shown here is derived from an EMBL/GenBank/DDBJ whole genome shotgun (WGS) entry which is preliminary data.</text>
</comment>
<dbReference type="Proteomes" id="UP000249341">
    <property type="component" value="Unassembled WGS sequence"/>
</dbReference>